<comment type="caution">
    <text evidence="2">The sequence shown here is derived from an EMBL/GenBank/DDBJ whole genome shotgun (WGS) entry which is preliminary data.</text>
</comment>
<evidence type="ECO:0000313" key="3">
    <source>
        <dbReference type="Proteomes" id="UP001642484"/>
    </source>
</evidence>
<keyword evidence="3" id="KW-1185">Reference proteome</keyword>
<dbReference type="EMBL" id="CAXAMN010024457">
    <property type="protein sequence ID" value="CAK9086820.1"/>
    <property type="molecule type" value="Genomic_DNA"/>
</dbReference>
<sequence length="1154" mass="129361">MLLPPVAALSGSESSVAAAEGSEESADAASSQHARQPVKRKLSRPASDDQIALRVLLGRQCKCAKQNCFQKFGPEEQFQKLVEFRKHWAELHKLDQDKVVFETLRARAEKQGEPWNLLGTDLCLKTWKLFHGIGSRRLSRMKQAVQQGKTSAPADLRYLKKPHSKVDQSQRSSVVSFLGHLYNSVAETLPDFRDDVESAKADVELVAVNQGSDDEDAYGDLIQVRAESANESQAKRSKERRMRGCVELNVARKPGVGGQETRYLPPGQMKDMWEQYRLGLQNSTTKPASFSLFWRVWLADFPFLRIRPSRSHPECAVCVKMKLWIRHLGDNLHARRQQLAAYHSHLHHQYMDRLCYWEQRGVSRAHDGKTILAIVDGMDQAKFAYPRHLGLKSKEFQRLMRPRAHVVGCLVHGYMVAFAVTEPDLPKDSATHCELIAHILTKLAQQGVVLSEVSLQPNEIEDKHFKLKLGQMGADDVILRIQRVAQNRKALAVYMQQAEDRRMLDIAARTWAGGVPWDEAIKIGDEIPPFSVAYIKGWRRSITALIVAEAIRTLALDFDELSESYKVWDNAASVARAFQIGKFESMSVVNLQKNVAKPVVDSLRQAVRMRGMRGFLHHETVAKGVFNLAYSSGASSIPGAEVWSSQLTNKDDNELALLLVRRMCQDWDKLAPNMRKSWGLRESNQLHACCGGFLYFMGLLREKVPTKEYDDVASDLQKQFMMGSICTDIAERGKREVEERDRELADQVNTATLKQLQLKFEADLGVLKERVPTKEKEAQEAALDIKYLAQRQKTGQDYTRDWLETSCKFIVVDSAMSSAVRALTSQISKLTEGGGRARIIEDHLMGAGLDVTQTVAVNFAQPQDARSSDRRSGIQTCVAVTGSGTRASLHWSPPALIGPLTLIKFTDLIGYDADVKKGLAVHNGIIDAYLNGLTRDPEDKVIVFDILPNRYPEFGRAVCERRLAGHTPFLSYMGLIKDSQKDNLAAVEEMVYNHWDGSSRAPAKQRPKEEKEKPSLSLVLWHNNRPIFPDALVRKFADGSDQHAQILRMKKELEDLWPSSAGGESAVVSARAAGSPDFTGTRVLDLSREVDLARTPSSEFKEDRLALCPGKANRPSILITKSFDIYLGNLNSEAMDVPCGELFGFNVGSFEMRI</sequence>
<evidence type="ECO:0000313" key="2">
    <source>
        <dbReference type="EMBL" id="CAK9086820.1"/>
    </source>
</evidence>
<dbReference type="PANTHER" id="PTHR33153:SF3">
    <property type="entry name" value="TRAFFICKING PROTEIN PARTICLE COMPLEX SUBUNIT 11 DOMAIN-CONTAINING PROTEIN"/>
    <property type="match status" value="1"/>
</dbReference>
<feature type="non-terminal residue" evidence="2">
    <location>
        <position position="1154"/>
    </location>
</feature>
<proteinExistence type="predicted"/>
<protein>
    <submittedName>
        <fullName evidence="2">Uncharacterized protein</fullName>
    </submittedName>
</protein>
<dbReference type="Proteomes" id="UP001642484">
    <property type="component" value="Unassembled WGS sequence"/>
</dbReference>
<gene>
    <name evidence="2" type="ORF">CCMP2556_LOCUS42040</name>
</gene>
<dbReference type="PANTHER" id="PTHR33153">
    <property type="entry name" value="MYND-TYPE DOMAIN-CONTAINING PROTEIN"/>
    <property type="match status" value="1"/>
</dbReference>
<evidence type="ECO:0000256" key="1">
    <source>
        <dbReference type="SAM" id="MobiDB-lite"/>
    </source>
</evidence>
<reference evidence="2 3" key="1">
    <citation type="submission" date="2024-02" db="EMBL/GenBank/DDBJ databases">
        <authorList>
            <person name="Chen Y."/>
            <person name="Shah S."/>
            <person name="Dougan E. K."/>
            <person name="Thang M."/>
            <person name="Chan C."/>
        </authorList>
    </citation>
    <scope>NUCLEOTIDE SEQUENCE [LARGE SCALE GENOMIC DNA]</scope>
</reference>
<feature type="compositionally biased region" description="Low complexity" evidence="1">
    <location>
        <begin position="1"/>
        <end position="20"/>
    </location>
</feature>
<feature type="region of interest" description="Disordered" evidence="1">
    <location>
        <begin position="1"/>
        <end position="45"/>
    </location>
</feature>
<organism evidence="2 3">
    <name type="scientific">Durusdinium trenchii</name>
    <dbReference type="NCBI Taxonomy" id="1381693"/>
    <lineage>
        <taxon>Eukaryota</taxon>
        <taxon>Sar</taxon>
        <taxon>Alveolata</taxon>
        <taxon>Dinophyceae</taxon>
        <taxon>Suessiales</taxon>
        <taxon>Symbiodiniaceae</taxon>
        <taxon>Durusdinium</taxon>
    </lineage>
</organism>
<accession>A0ABP0QEY3</accession>
<name>A0ABP0QEY3_9DINO</name>